<feature type="region of interest" description="Disordered" evidence="1">
    <location>
        <begin position="1"/>
        <end position="38"/>
    </location>
</feature>
<accession>A0A448Z3K0</accession>
<sequence length="502" mass="57512">MDTEEDLLNDVDDLHDDLGGDDECKTETMEGSENENESESVVDECIRLDCYPYSFSPLLLFAPGGYFDKGYSNYNAVARYFSPAIGSNYNMLENVVYDRKNMQYDELLNYVMDRHCLVVCCIDAHFTAFQFLGDGSETKPKPKASSLLYYDPAGGRLQLINGDSAKRFALFRLMKCHYGDNQHIIDNPNHYKGHSNPVRKLIWQIWKSINRMEDINVTSRSIDLNLGEYVFLNQPGNTRAMSKQLTGCTCYFQAFLFGVLCKVGKPYVSVSGDDIGLDYGRSISFSNKEELGPVTRRICTFLLEFFAEDQPDEGGTLLMRPMTNNNFVLDFFRYKSSPYYHKMVDYLQKCGTEDRTTGYGDDYYEQQYRHVLQYYQETKCLHRYDKFSLGGATKSTANTKTLSFVLGTDGAAGKLARSDYYKFRAANFMFGFNVNVILNVDDFHEFNSLRKNQLLRFYQDIEPIVGDCREALQSARGATKYRDYCKCTGALCLCIFAFSNRS</sequence>
<keyword evidence="3" id="KW-1185">Reference proteome</keyword>
<organism evidence="2 3">
    <name type="scientific">Pseudo-nitzschia multistriata</name>
    <dbReference type="NCBI Taxonomy" id="183589"/>
    <lineage>
        <taxon>Eukaryota</taxon>
        <taxon>Sar</taxon>
        <taxon>Stramenopiles</taxon>
        <taxon>Ochrophyta</taxon>
        <taxon>Bacillariophyta</taxon>
        <taxon>Bacillariophyceae</taxon>
        <taxon>Bacillariophycidae</taxon>
        <taxon>Bacillariales</taxon>
        <taxon>Bacillariaceae</taxon>
        <taxon>Pseudo-nitzschia</taxon>
    </lineage>
</organism>
<dbReference type="AlphaFoldDB" id="A0A448Z3K0"/>
<name>A0A448Z3K0_9STRA</name>
<feature type="compositionally biased region" description="Basic and acidic residues" evidence="1">
    <location>
        <begin position="16"/>
        <end position="28"/>
    </location>
</feature>
<evidence type="ECO:0000313" key="2">
    <source>
        <dbReference type="EMBL" id="VEU36574.1"/>
    </source>
</evidence>
<reference evidence="2 3" key="1">
    <citation type="submission" date="2019-01" db="EMBL/GenBank/DDBJ databases">
        <authorList>
            <person name="Ferrante I. M."/>
        </authorList>
    </citation>
    <scope>NUCLEOTIDE SEQUENCE [LARGE SCALE GENOMIC DNA]</scope>
    <source>
        <strain evidence="2 3">B856</strain>
    </source>
</reference>
<proteinExistence type="predicted"/>
<evidence type="ECO:0000256" key="1">
    <source>
        <dbReference type="SAM" id="MobiDB-lite"/>
    </source>
</evidence>
<feature type="compositionally biased region" description="Acidic residues" evidence="1">
    <location>
        <begin position="1"/>
        <end position="15"/>
    </location>
</feature>
<dbReference type="Proteomes" id="UP000291116">
    <property type="component" value="Unassembled WGS sequence"/>
</dbReference>
<protein>
    <submittedName>
        <fullName evidence="2">Uncharacterized protein</fullName>
    </submittedName>
</protein>
<dbReference type="EMBL" id="CAACVS010000094">
    <property type="protein sequence ID" value="VEU36574.1"/>
    <property type="molecule type" value="Genomic_DNA"/>
</dbReference>
<gene>
    <name evidence="2" type="ORF">PSNMU_V1.4_AUG-EV-PASAV3_0033360</name>
</gene>
<evidence type="ECO:0000313" key="3">
    <source>
        <dbReference type="Proteomes" id="UP000291116"/>
    </source>
</evidence>